<gene>
    <name evidence="2" type="ORF">KSP39_PZI014730</name>
</gene>
<reference evidence="2 3" key="1">
    <citation type="journal article" date="2022" name="Nat. Plants">
        <title>Genomes of leafy and leafless Platanthera orchids illuminate the evolution of mycoheterotrophy.</title>
        <authorList>
            <person name="Li M.H."/>
            <person name="Liu K.W."/>
            <person name="Li Z."/>
            <person name="Lu H.C."/>
            <person name="Ye Q.L."/>
            <person name="Zhang D."/>
            <person name="Wang J.Y."/>
            <person name="Li Y.F."/>
            <person name="Zhong Z.M."/>
            <person name="Liu X."/>
            <person name="Yu X."/>
            <person name="Liu D.K."/>
            <person name="Tu X.D."/>
            <person name="Liu B."/>
            <person name="Hao Y."/>
            <person name="Liao X.Y."/>
            <person name="Jiang Y.T."/>
            <person name="Sun W.H."/>
            <person name="Chen J."/>
            <person name="Chen Y.Q."/>
            <person name="Ai Y."/>
            <person name="Zhai J.W."/>
            <person name="Wu S.S."/>
            <person name="Zhou Z."/>
            <person name="Hsiao Y.Y."/>
            <person name="Wu W.L."/>
            <person name="Chen Y.Y."/>
            <person name="Lin Y.F."/>
            <person name="Hsu J.L."/>
            <person name="Li C.Y."/>
            <person name="Wang Z.W."/>
            <person name="Zhao X."/>
            <person name="Zhong W.Y."/>
            <person name="Ma X.K."/>
            <person name="Ma L."/>
            <person name="Huang J."/>
            <person name="Chen G.Z."/>
            <person name="Huang M.Z."/>
            <person name="Huang L."/>
            <person name="Peng D.H."/>
            <person name="Luo Y.B."/>
            <person name="Zou S.Q."/>
            <person name="Chen S.P."/>
            <person name="Lan S."/>
            <person name="Tsai W.C."/>
            <person name="Van de Peer Y."/>
            <person name="Liu Z.J."/>
        </authorList>
    </citation>
    <scope>NUCLEOTIDE SEQUENCE [LARGE SCALE GENOMIC DNA]</scope>
    <source>
        <strain evidence="2">Lor287</strain>
    </source>
</reference>
<dbReference type="AlphaFoldDB" id="A0AAP0G276"/>
<feature type="region of interest" description="Disordered" evidence="1">
    <location>
        <begin position="76"/>
        <end position="129"/>
    </location>
</feature>
<comment type="caution">
    <text evidence="2">The sequence shown here is derived from an EMBL/GenBank/DDBJ whole genome shotgun (WGS) entry which is preliminary data.</text>
</comment>
<sequence length="129" mass="13827">MFFEILRLRLAHIFAPAKNVTIIENMFGMGGAAVEDESYAGGKGAAVHVDGYPLHSATDQGFERLRSCCEKSSWEEERHGRGFSLEAGAASGSGEEKRQGRGLILEAAGRRGAGRRGAVSGSGEEERRT</sequence>
<name>A0AAP0G276_9ASPA</name>
<accession>A0AAP0G276</accession>
<dbReference type="Proteomes" id="UP001418222">
    <property type="component" value="Unassembled WGS sequence"/>
</dbReference>
<evidence type="ECO:0000313" key="3">
    <source>
        <dbReference type="Proteomes" id="UP001418222"/>
    </source>
</evidence>
<keyword evidence="3" id="KW-1185">Reference proteome</keyword>
<organism evidence="2 3">
    <name type="scientific">Platanthera zijinensis</name>
    <dbReference type="NCBI Taxonomy" id="2320716"/>
    <lineage>
        <taxon>Eukaryota</taxon>
        <taxon>Viridiplantae</taxon>
        <taxon>Streptophyta</taxon>
        <taxon>Embryophyta</taxon>
        <taxon>Tracheophyta</taxon>
        <taxon>Spermatophyta</taxon>
        <taxon>Magnoliopsida</taxon>
        <taxon>Liliopsida</taxon>
        <taxon>Asparagales</taxon>
        <taxon>Orchidaceae</taxon>
        <taxon>Orchidoideae</taxon>
        <taxon>Orchideae</taxon>
        <taxon>Orchidinae</taxon>
        <taxon>Platanthera</taxon>
    </lineage>
</organism>
<proteinExistence type="predicted"/>
<dbReference type="EMBL" id="JBBWWQ010000012">
    <property type="protein sequence ID" value="KAK8934471.1"/>
    <property type="molecule type" value="Genomic_DNA"/>
</dbReference>
<protein>
    <submittedName>
        <fullName evidence="2">Uncharacterized protein</fullName>
    </submittedName>
</protein>
<evidence type="ECO:0000313" key="2">
    <source>
        <dbReference type="EMBL" id="KAK8934471.1"/>
    </source>
</evidence>
<evidence type="ECO:0000256" key="1">
    <source>
        <dbReference type="SAM" id="MobiDB-lite"/>
    </source>
</evidence>